<evidence type="ECO:0000313" key="2">
    <source>
        <dbReference type="Proteomes" id="UP000299102"/>
    </source>
</evidence>
<reference evidence="1 2" key="1">
    <citation type="journal article" date="2019" name="Commun. Biol.">
        <title>The bagworm genome reveals a unique fibroin gene that provides high tensile strength.</title>
        <authorList>
            <person name="Kono N."/>
            <person name="Nakamura H."/>
            <person name="Ohtoshi R."/>
            <person name="Tomita M."/>
            <person name="Numata K."/>
            <person name="Arakawa K."/>
        </authorList>
    </citation>
    <scope>NUCLEOTIDE SEQUENCE [LARGE SCALE GENOMIC DNA]</scope>
</reference>
<comment type="caution">
    <text evidence="1">The sequence shown here is derived from an EMBL/GenBank/DDBJ whole genome shotgun (WGS) entry which is preliminary data.</text>
</comment>
<organism evidence="1 2">
    <name type="scientific">Eumeta variegata</name>
    <name type="common">Bagworm moth</name>
    <name type="synonym">Eumeta japonica</name>
    <dbReference type="NCBI Taxonomy" id="151549"/>
    <lineage>
        <taxon>Eukaryota</taxon>
        <taxon>Metazoa</taxon>
        <taxon>Ecdysozoa</taxon>
        <taxon>Arthropoda</taxon>
        <taxon>Hexapoda</taxon>
        <taxon>Insecta</taxon>
        <taxon>Pterygota</taxon>
        <taxon>Neoptera</taxon>
        <taxon>Endopterygota</taxon>
        <taxon>Lepidoptera</taxon>
        <taxon>Glossata</taxon>
        <taxon>Ditrysia</taxon>
        <taxon>Tineoidea</taxon>
        <taxon>Psychidae</taxon>
        <taxon>Oiketicinae</taxon>
        <taxon>Eumeta</taxon>
    </lineage>
</organism>
<dbReference type="EMBL" id="BGZK01000226">
    <property type="protein sequence ID" value="GBP29940.1"/>
    <property type="molecule type" value="Genomic_DNA"/>
</dbReference>
<gene>
    <name evidence="1" type="ORF">EVAR_18420_1</name>
</gene>
<accession>A0A4C1UUN1</accession>
<proteinExistence type="predicted"/>
<sequence length="133" mass="14691">MLPDLSMRQFWAKWMWTSFLRIKCGQWADSIKLAFNVLGCGKKSERTAGPGSSSVSSADAGGLISRLPTLSLTQFSGLDQDWLSFINMFDSLVDSQTDLTAGQKFAYLLFCLSEEPRSFVQHLNSVAIRTLGG</sequence>
<evidence type="ECO:0000313" key="1">
    <source>
        <dbReference type="EMBL" id="GBP29940.1"/>
    </source>
</evidence>
<dbReference type="Proteomes" id="UP000299102">
    <property type="component" value="Unassembled WGS sequence"/>
</dbReference>
<dbReference type="InterPro" id="IPR005312">
    <property type="entry name" value="DUF1759"/>
</dbReference>
<protein>
    <submittedName>
        <fullName evidence="1">Uncharacterized protein</fullName>
    </submittedName>
</protein>
<dbReference type="Pfam" id="PF03564">
    <property type="entry name" value="DUF1759"/>
    <property type="match status" value="1"/>
</dbReference>
<dbReference type="OrthoDB" id="7489123at2759"/>
<dbReference type="AlphaFoldDB" id="A0A4C1UUN1"/>
<name>A0A4C1UUN1_EUMVA</name>
<keyword evidence="2" id="KW-1185">Reference proteome</keyword>